<comment type="caution">
    <text evidence="1">The sequence shown here is derived from an EMBL/GenBank/DDBJ whole genome shotgun (WGS) entry which is preliminary data.</text>
</comment>
<evidence type="ECO:0000313" key="2">
    <source>
        <dbReference type="Proteomes" id="UP000187283"/>
    </source>
</evidence>
<proteinExistence type="predicted"/>
<reference evidence="1 2" key="1">
    <citation type="submission" date="2017-01" db="EMBL/GenBank/DDBJ databases">
        <authorList>
            <person name="Mah S.A."/>
            <person name="Swanson W.J."/>
            <person name="Moy G.W."/>
            <person name="Vacquier V.D."/>
        </authorList>
    </citation>
    <scope>NUCLEOTIDE SEQUENCE [LARGE SCALE GENOMIC DNA]</scope>
    <source>
        <strain evidence="1 2">GSMNP</strain>
    </source>
</reference>
<dbReference type="OrthoDB" id="5585372at2759"/>
<keyword evidence="2" id="KW-1185">Reference proteome</keyword>
<gene>
    <name evidence="1" type="ORF">AYI70_g7754</name>
</gene>
<organism evidence="1 2">
    <name type="scientific">Smittium culicis</name>
    <dbReference type="NCBI Taxonomy" id="133412"/>
    <lineage>
        <taxon>Eukaryota</taxon>
        <taxon>Fungi</taxon>
        <taxon>Fungi incertae sedis</taxon>
        <taxon>Zoopagomycota</taxon>
        <taxon>Kickxellomycotina</taxon>
        <taxon>Harpellomycetes</taxon>
        <taxon>Harpellales</taxon>
        <taxon>Legeriomycetaceae</taxon>
        <taxon>Smittium</taxon>
    </lineage>
</organism>
<dbReference type="EMBL" id="LSSN01002978">
    <property type="protein sequence ID" value="OMJ14644.1"/>
    <property type="molecule type" value="Genomic_DNA"/>
</dbReference>
<name>A0A1R1XJ36_9FUNG</name>
<dbReference type="Proteomes" id="UP000187283">
    <property type="component" value="Unassembled WGS sequence"/>
</dbReference>
<sequence>MWNRVRNKTIIHWKPHWGGGGSKKSLSQLRAGAAEKSTELDTAKFLDGIRVARSPIIENISDLSTLLNRCPVGFPGKNHFL</sequence>
<evidence type="ECO:0000313" key="1">
    <source>
        <dbReference type="EMBL" id="OMJ14644.1"/>
    </source>
</evidence>
<accession>A0A1R1XJ36</accession>
<protein>
    <submittedName>
        <fullName evidence="1">Uncharacterized protein</fullName>
    </submittedName>
</protein>
<dbReference type="AlphaFoldDB" id="A0A1R1XJ36"/>